<dbReference type="GO" id="GO:0007165">
    <property type="term" value="P:signal transduction"/>
    <property type="evidence" value="ECO:0007669"/>
    <property type="project" value="UniProtKB-KW"/>
</dbReference>
<dbReference type="InterPro" id="IPR008599">
    <property type="entry name" value="Diacid_rec"/>
</dbReference>
<dbReference type="AlphaFoldDB" id="A0A1M5V7Y5"/>
<keyword evidence="5" id="KW-1185">Reference proteome</keyword>
<dbReference type="RefSeq" id="WP_073197106.1">
    <property type="nucleotide sequence ID" value="NZ_FQXO01000051.1"/>
</dbReference>
<dbReference type="InterPro" id="IPR004089">
    <property type="entry name" value="MCPsignal_dom"/>
</dbReference>
<evidence type="ECO:0000259" key="3">
    <source>
        <dbReference type="PROSITE" id="PS50111"/>
    </source>
</evidence>
<dbReference type="SUPFAM" id="SSF58104">
    <property type="entry name" value="Methyl-accepting chemotaxis protein (MCP) signaling domain"/>
    <property type="match status" value="1"/>
</dbReference>
<dbReference type="OrthoDB" id="3192at2"/>
<evidence type="ECO:0000313" key="4">
    <source>
        <dbReference type="EMBL" id="SHH71336.1"/>
    </source>
</evidence>
<evidence type="ECO:0000256" key="1">
    <source>
        <dbReference type="ARBA" id="ARBA00023224"/>
    </source>
</evidence>
<organism evidence="4 5">
    <name type="scientific">Caloranaerobacter azorensis DSM 13643</name>
    <dbReference type="NCBI Taxonomy" id="1121264"/>
    <lineage>
        <taxon>Bacteria</taxon>
        <taxon>Bacillati</taxon>
        <taxon>Bacillota</taxon>
        <taxon>Tissierellia</taxon>
        <taxon>Tissierellales</taxon>
        <taxon>Thermohalobacteraceae</taxon>
        <taxon>Caloranaerobacter</taxon>
    </lineage>
</organism>
<dbReference type="PANTHER" id="PTHR32089:SF112">
    <property type="entry name" value="LYSOZYME-LIKE PROTEIN-RELATED"/>
    <property type="match status" value="1"/>
</dbReference>
<dbReference type="Pfam" id="PF00015">
    <property type="entry name" value="MCPsignal"/>
    <property type="match status" value="1"/>
</dbReference>
<dbReference type="PANTHER" id="PTHR32089">
    <property type="entry name" value="METHYL-ACCEPTING CHEMOTAXIS PROTEIN MCPB"/>
    <property type="match status" value="1"/>
</dbReference>
<gene>
    <name evidence="4" type="ORF">SAMN02745135_01798</name>
</gene>
<keyword evidence="1 2" id="KW-0807">Transducer</keyword>
<dbReference type="SMART" id="SM00283">
    <property type="entry name" value="MA"/>
    <property type="match status" value="1"/>
</dbReference>
<protein>
    <submittedName>
        <fullName evidence="4">Methyl-accepting chemotaxis protein (MCP) signalling domain-containing protein</fullName>
    </submittedName>
</protein>
<dbReference type="Proteomes" id="UP000183967">
    <property type="component" value="Unassembled WGS sequence"/>
</dbReference>
<evidence type="ECO:0000256" key="2">
    <source>
        <dbReference type="PROSITE-ProRule" id="PRU00284"/>
    </source>
</evidence>
<proteinExistence type="predicted"/>
<dbReference type="EMBL" id="FQXO01000051">
    <property type="protein sequence ID" value="SHH71336.1"/>
    <property type="molecule type" value="Genomic_DNA"/>
</dbReference>
<evidence type="ECO:0000313" key="5">
    <source>
        <dbReference type="Proteomes" id="UP000183967"/>
    </source>
</evidence>
<reference evidence="5" key="1">
    <citation type="submission" date="2016-11" db="EMBL/GenBank/DDBJ databases">
        <authorList>
            <person name="Varghese N."/>
            <person name="Submissions S."/>
        </authorList>
    </citation>
    <scope>NUCLEOTIDE SEQUENCE [LARGE SCALE GENOMIC DNA]</scope>
    <source>
        <strain evidence="5">DSM 13643</strain>
    </source>
</reference>
<name>A0A1M5V7Y5_9FIRM</name>
<dbReference type="GO" id="GO:0016020">
    <property type="term" value="C:membrane"/>
    <property type="evidence" value="ECO:0007669"/>
    <property type="project" value="InterPro"/>
</dbReference>
<feature type="domain" description="Methyl-accepting transducer" evidence="3">
    <location>
        <begin position="130"/>
        <end position="284"/>
    </location>
</feature>
<accession>A0A1M5V7Y5</accession>
<dbReference type="Gene3D" id="1.10.287.950">
    <property type="entry name" value="Methyl-accepting chemotaxis protein"/>
    <property type="match status" value="1"/>
</dbReference>
<dbReference type="PROSITE" id="PS50111">
    <property type="entry name" value="CHEMOTAXIS_TRANSDUC_2"/>
    <property type="match status" value="1"/>
</dbReference>
<dbReference type="Pfam" id="PF05651">
    <property type="entry name" value="Diacid_rec"/>
    <property type="match status" value="1"/>
</dbReference>
<sequence length="284" mass="31123">MWKHKVSKELAERIVNLIHEVTDNNVNFMGEGGEIIATMQPERLGTIHQGAKKIMNGEIDELAITEEEAEKMEGVKAGYNGVIKLNGERIGCIGITGNPEIVKPLQKMAAIIVVEEIKKEIKIKKRKELIEKIALEIEEVTSAVEEITAGAEDILNGTKQIETITKETEGKISNINQVLDFINNISKQTNLLGLNATIEAARAGELGRGFAVVAEEIRKLSINSSESIKNINEILNDISSSIIQISKGIEKNSQVISELTSALQQISNSIFNINSNSQDLIAIK</sequence>